<keyword evidence="1" id="KW-0472">Membrane</keyword>
<protein>
    <submittedName>
        <fullName evidence="2">Uncharacterized protein</fullName>
    </submittedName>
</protein>
<evidence type="ECO:0000313" key="2">
    <source>
        <dbReference type="EMBL" id="JAA80941.1"/>
    </source>
</evidence>
<keyword evidence="1" id="KW-0812">Transmembrane</keyword>
<dbReference type="AlphaFoldDB" id="S4NQB4"/>
<evidence type="ECO:0000256" key="1">
    <source>
        <dbReference type="SAM" id="Phobius"/>
    </source>
</evidence>
<accession>S4NQB4</accession>
<reference evidence="2" key="2">
    <citation type="submission" date="2013-05" db="EMBL/GenBank/DDBJ databases">
        <authorList>
            <person name="Carter J.-M."/>
            <person name="Baker S.C."/>
            <person name="Pink R."/>
            <person name="Carter D.R.F."/>
            <person name="Collins A."/>
            <person name="Tomlin J."/>
            <person name="Gibbs M."/>
            <person name="Breuker C.J."/>
        </authorList>
    </citation>
    <scope>NUCLEOTIDE SEQUENCE</scope>
    <source>
        <tissue evidence="2">Ovary</tissue>
    </source>
</reference>
<keyword evidence="1" id="KW-1133">Transmembrane helix</keyword>
<feature type="transmembrane region" description="Helical" evidence="1">
    <location>
        <begin position="20"/>
        <end position="41"/>
    </location>
</feature>
<proteinExistence type="predicted"/>
<dbReference type="EMBL" id="GAIX01011619">
    <property type="protein sequence ID" value="JAA80941.1"/>
    <property type="molecule type" value="Transcribed_RNA"/>
</dbReference>
<reference evidence="2" key="1">
    <citation type="journal article" date="2013" name="BMC Genomics">
        <title>Unscrambling butterfly oogenesis.</title>
        <authorList>
            <person name="Carter J.M."/>
            <person name="Baker S.C."/>
            <person name="Pink R."/>
            <person name="Carter D.R."/>
            <person name="Collins A."/>
            <person name="Tomlin J."/>
            <person name="Gibbs M."/>
            <person name="Breuker C.J."/>
        </authorList>
    </citation>
    <scope>NUCLEOTIDE SEQUENCE</scope>
    <source>
        <tissue evidence="2">Ovary</tissue>
    </source>
</reference>
<sequence>MPVMCHLRRRLYSATTCVYFVYNICTMYIDNILLGAVPVFLERASWREGGIQFVFASLREIEEYFCKI</sequence>
<name>S4NQB4_9NEOP</name>
<organism evidence="2">
    <name type="scientific">Pararge aegeria</name>
    <name type="common">speckled wood butterfly</name>
    <dbReference type="NCBI Taxonomy" id="116150"/>
    <lineage>
        <taxon>Eukaryota</taxon>
        <taxon>Metazoa</taxon>
        <taxon>Ecdysozoa</taxon>
        <taxon>Arthropoda</taxon>
        <taxon>Hexapoda</taxon>
        <taxon>Insecta</taxon>
        <taxon>Pterygota</taxon>
        <taxon>Neoptera</taxon>
        <taxon>Endopterygota</taxon>
        <taxon>Lepidoptera</taxon>
        <taxon>Glossata</taxon>
        <taxon>Ditrysia</taxon>
        <taxon>Papilionoidea</taxon>
        <taxon>Nymphalidae</taxon>
        <taxon>Satyrinae</taxon>
        <taxon>Satyrini</taxon>
        <taxon>Parargina</taxon>
        <taxon>Pararge</taxon>
    </lineage>
</organism>